<dbReference type="EMBL" id="QJHL01000005">
    <property type="protein sequence ID" value="PXY43547.1"/>
    <property type="molecule type" value="Genomic_DNA"/>
</dbReference>
<comment type="caution">
    <text evidence="1">The sequence shown here is derived from an EMBL/GenBank/DDBJ whole genome shotgun (WGS) entry which is preliminary data.</text>
</comment>
<gene>
    <name evidence="1" type="ORF">DMB68_18325</name>
</gene>
<proteinExistence type="predicted"/>
<dbReference type="AlphaFoldDB" id="A0A2V4BXY5"/>
<protein>
    <recommendedName>
        <fullName evidence="3">AraC family transcriptional regulator</fullName>
    </recommendedName>
</protein>
<accession>A0A2V4BXY5</accession>
<sequence>MKKLYLNTGGINTIFNDLKDSLNGTLTLENNQYNLTVKSKNANGVISGITLNKQISYIQFDIVFNEDVELSMESFANSPILFTYCFQGNLSHSFGINGERKKIKPNQTGIIRNTSNINSVLYFEGYKHVRFSMICNNTYKAEISENSTLFLDLKKVFNSNSGNYIYVGQQNLKIAEKIKEFNTVPQKGIVKNLLKNRILESILEIELNQHTYGYAKSIKPIVSLANKQMEELKRISTINVLEIFSGAGPVSRNYMLRMFKEKYHLAFNKSYNQKLVS</sequence>
<evidence type="ECO:0000313" key="2">
    <source>
        <dbReference type="Proteomes" id="UP000247681"/>
    </source>
</evidence>
<evidence type="ECO:0000313" key="1">
    <source>
        <dbReference type="EMBL" id="PXY43547.1"/>
    </source>
</evidence>
<dbReference type="RefSeq" id="WP_110348090.1">
    <property type="nucleotide sequence ID" value="NZ_QJHL01000005.1"/>
</dbReference>
<evidence type="ECO:0008006" key="3">
    <source>
        <dbReference type="Google" id="ProtNLM"/>
    </source>
</evidence>
<reference evidence="1 2" key="1">
    <citation type="submission" date="2018-05" db="EMBL/GenBank/DDBJ databases">
        <title>Flavobacterium sp. strain IMCC34758, incomplete genome.</title>
        <authorList>
            <person name="Joung Y."/>
        </authorList>
    </citation>
    <scope>NUCLEOTIDE SEQUENCE [LARGE SCALE GENOMIC DNA]</scope>
    <source>
        <strain evidence="1 2">IMCC34758</strain>
    </source>
</reference>
<keyword evidence="2" id="KW-1185">Reference proteome</keyword>
<dbReference type="Proteomes" id="UP000247681">
    <property type="component" value="Unassembled WGS sequence"/>
</dbReference>
<name>A0A2V4BXY5_9FLAO</name>
<organism evidence="1 2">
    <name type="scientific">Flavobacterium hydrophilum</name>
    <dbReference type="NCBI Taxonomy" id="2211445"/>
    <lineage>
        <taxon>Bacteria</taxon>
        <taxon>Pseudomonadati</taxon>
        <taxon>Bacteroidota</taxon>
        <taxon>Flavobacteriia</taxon>
        <taxon>Flavobacteriales</taxon>
        <taxon>Flavobacteriaceae</taxon>
        <taxon>Flavobacterium</taxon>
    </lineage>
</organism>
<dbReference type="OrthoDB" id="2666928at2"/>